<dbReference type="PROSITE" id="PS50856">
    <property type="entry name" value="AMOP"/>
    <property type="match status" value="1"/>
</dbReference>
<keyword evidence="4" id="KW-0732">Signal</keyword>
<dbReference type="SMART" id="SM00216">
    <property type="entry name" value="VWD"/>
    <property type="match status" value="1"/>
</dbReference>
<comment type="caution">
    <text evidence="14">The sequence shown here is derived from an EMBL/GenBank/DDBJ whole genome shotgun (WGS) entry which is preliminary data.</text>
</comment>
<dbReference type="GO" id="GO:0071944">
    <property type="term" value="C:cell periphery"/>
    <property type="evidence" value="ECO:0007669"/>
    <property type="project" value="UniProtKB-ARBA"/>
</dbReference>
<sequence>MPSSTISTVTTVRSTVQTTQANITPAILFEYGQDVGDQLLPKTAPDVTSPIFKPEIDFTFGKTRYPLIYFTDNGLIVFPASLTEIFNYTNPFNEFTASTVPPMIAVFWSDADISGSIGNVFYQEYKTYGSEFFNLIRNVERIISDQLKIKYKAKWTLKITWDKVPAATLVETRSKTNTYQAVITTDGSTSYVVMLYESGGMNWDVSTLTSKDLLIGFSSGDGFFMNDEQIKLPTVAERFRPDKYTGTNTDLKGLRLYKLTEGTPQINYKADCLSWFSSEPNPSQWNQGLLPCPCSFPQGRVDNRFRRSSRDATNRVLRSTSPNSIGAGQRCVYSRRNAFLEGWQERYWTDRPSDPSSLNKRFDLDPYSWCCVNIDNPLFCNYYRIKRPSISCLTYSPPTRAIMLGDPHFITLDGLAYTFNGLGDFVLLNVEYNGATIFKLHGRTVQTGTAQATNFMAFAAQHTQNKSITVQMILKGNDSIEVLVNNDRVQFVPNTADSQEIFRNGTFYLEKNGNASVTASFGSGISVTVTAQFEMLLAITDLPEKFMNKTRGLLGVWNGNPNDDFTMPNGSFIPKSSSEAKIFSFGMSWEVPLESSIFTIGRSVPNNSFTPRFLGDLQQQNETLFNLLATECKNNTQCIFDAISTGRKEIGLVTANKNTEFMEVNEMLNSYPPTITGPEVIYAQLFQQNISYYQATDQEENNAVFIPFISQELNVTENGTLVWHPKTTTGISLEIEAVGSNNLSSVLRPRLVLCNCSANGECINNEITQINGSSVYKAACKCTAGFTGTNCENQIDGCQMVSCFSGVNCSLSRCDSCPRGLTGDGIRCTDIDECISENPCSPNATCINIVQSYNCVCNSGFSGM</sequence>
<dbReference type="PROSITE" id="PS51233">
    <property type="entry name" value="VWFD"/>
    <property type="match status" value="1"/>
</dbReference>
<dbReference type="InterPro" id="IPR001846">
    <property type="entry name" value="VWF_type-D"/>
</dbReference>
<comment type="caution">
    <text evidence="9">Lacks conserved residue(s) required for the propagation of feature annotation.</text>
</comment>
<dbReference type="GO" id="GO:0007160">
    <property type="term" value="P:cell-matrix adhesion"/>
    <property type="evidence" value="ECO:0007669"/>
    <property type="project" value="InterPro"/>
</dbReference>
<keyword evidence="3" id="KW-0812">Transmembrane</keyword>
<evidence type="ECO:0000256" key="2">
    <source>
        <dbReference type="ARBA" id="ARBA00022536"/>
    </source>
</evidence>
<dbReference type="InterPro" id="IPR051495">
    <property type="entry name" value="Epithelial_Barrier/Signaling"/>
</dbReference>
<protein>
    <recommendedName>
        <fullName evidence="16">EGF-like domain-containing protein</fullName>
    </recommendedName>
</protein>
<dbReference type="FunFam" id="2.10.25.10:FF:000038">
    <property type="entry name" value="Fibrillin 2"/>
    <property type="match status" value="1"/>
</dbReference>
<dbReference type="GO" id="GO:0005509">
    <property type="term" value="F:calcium ion binding"/>
    <property type="evidence" value="ECO:0007669"/>
    <property type="project" value="InterPro"/>
</dbReference>
<dbReference type="GO" id="GO:0005176">
    <property type="term" value="F:ErbB-2 class receptor binding"/>
    <property type="evidence" value="ECO:0007669"/>
    <property type="project" value="TreeGrafter"/>
</dbReference>
<keyword evidence="5" id="KW-0677">Repeat</keyword>
<keyword evidence="2 9" id="KW-0245">EGF-like domain</keyword>
<evidence type="ECO:0008006" key="16">
    <source>
        <dbReference type="Google" id="ProtNLM"/>
    </source>
</evidence>
<dbReference type="InterPro" id="IPR018097">
    <property type="entry name" value="EGF_Ca-bd_CS"/>
</dbReference>
<dbReference type="PROSITE" id="PS01186">
    <property type="entry name" value="EGF_2"/>
    <property type="match status" value="1"/>
</dbReference>
<dbReference type="SMART" id="SM00539">
    <property type="entry name" value="NIDO"/>
    <property type="match status" value="1"/>
</dbReference>
<gene>
    <name evidence="14" type="ORF">chiPu_0021411</name>
</gene>
<dbReference type="InterPro" id="IPR001881">
    <property type="entry name" value="EGF-like_Ca-bd_dom"/>
</dbReference>
<dbReference type="STRING" id="137246.A0A401RER2"/>
<evidence type="ECO:0000256" key="7">
    <source>
        <dbReference type="ARBA" id="ARBA00023136"/>
    </source>
</evidence>
<feature type="domain" description="VWFD" evidence="13">
    <location>
        <begin position="399"/>
        <end position="597"/>
    </location>
</feature>
<dbReference type="OMA" id="CEWLAIS"/>
<dbReference type="CDD" id="cd00054">
    <property type="entry name" value="EGF_CA"/>
    <property type="match status" value="2"/>
</dbReference>
<proteinExistence type="predicted"/>
<dbReference type="PANTHER" id="PTHR13802:SF52">
    <property type="entry name" value="MUCIN-4"/>
    <property type="match status" value="1"/>
</dbReference>
<keyword evidence="15" id="KW-1185">Reference proteome</keyword>
<dbReference type="Pfam" id="PF12947">
    <property type="entry name" value="EGF_3"/>
    <property type="match status" value="1"/>
</dbReference>
<name>A0A401RER2_CHIPU</name>
<reference evidence="14 15" key="1">
    <citation type="journal article" date="2018" name="Nat. Ecol. Evol.">
        <title>Shark genomes provide insights into elasmobranch evolution and the origin of vertebrates.</title>
        <authorList>
            <person name="Hara Y"/>
            <person name="Yamaguchi K"/>
            <person name="Onimaru K"/>
            <person name="Kadota M"/>
            <person name="Koyanagi M"/>
            <person name="Keeley SD"/>
            <person name="Tatsumi K"/>
            <person name="Tanaka K"/>
            <person name="Motone F"/>
            <person name="Kageyama Y"/>
            <person name="Nozu R"/>
            <person name="Adachi N"/>
            <person name="Nishimura O"/>
            <person name="Nakagawa R"/>
            <person name="Tanegashima C"/>
            <person name="Kiyatake I"/>
            <person name="Matsumoto R"/>
            <person name="Murakumo K"/>
            <person name="Nishida K"/>
            <person name="Terakita A"/>
            <person name="Kuratani S"/>
            <person name="Sato K"/>
            <person name="Hyodo S Kuraku.S."/>
        </authorList>
    </citation>
    <scope>NUCLEOTIDE SEQUENCE [LARGE SCALE GENOMIC DNA]</scope>
</reference>
<feature type="domain" description="NIDO" evidence="12">
    <location>
        <begin position="106"/>
        <end position="262"/>
    </location>
</feature>
<dbReference type="PROSITE" id="PS00022">
    <property type="entry name" value="EGF_1"/>
    <property type="match status" value="1"/>
</dbReference>
<evidence type="ECO:0000256" key="8">
    <source>
        <dbReference type="ARBA" id="ARBA00023157"/>
    </source>
</evidence>
<evidence type="ECO:0000256" key="3">
    <source>
        <dbReference type="ARBA" id="ARBA00022692"/>
    </source>
</evidence>
<dbReference type="InterPro" id="IPR003886">
    <property type="entry name" value="NIDO_dom"/>
</dbReference>
<dbReference type="Pfam" id="PF06119">
    <property type="entry name" value="NIDO"/>
    <property type="match status" value="1"/>
</dbReference>
<dbReference type="PROSITE" id="PS00010">
    <property type="entry name" value="ASX_HYDROXYL"/>
    <property type="match status" value="1"/>
</dbReference>
<dbReference type="EMBL" id="BEZZ01003854">
    <property type="protein sequence ID" value="GCC16615.1"/>
    <property type="molecule type" value="Genomic_DNA"/>
</dbReference>
<evidence type="ECO:0000256" key="5">
    <source>
        <dbReference type="ARBA" id="ARBA00022737"/>
    </source>
</evidence>
<evidence type="ECO:0000313" key="15">
    <source>
        <dbReference type="Proteomes" id="UP000287033"/>
    </source>
</evidence>
<dbReference type="SUPFAM" id="SSF57196">
    <property type="entry name" value="EGF/Laminin"/>
    <property type="match status" value="1"/>
</dbReference>
<feature type="domain" description="EGF-like" evidence="10">
    <location>
        <begin position="830"/>
        <end position="864"/>
    </location>
</feature>
<dbReference type="Pfam" id="PF00094">
    <property type="entry name" value="VWD"/>
    <property type="match status" value="1"/>
</dbReference>
<comment type="subcellular location">
    <subcellularLocation>
        <location evidence="1">Membrane</location>
    </subcellularLocation>
</comment>
<accession>A0A401RER2</accession>
<dbReference type="PROSITE" id="PS51220">
    <property type="entry name" value="NIDO"/>
    <property type="match status" value="1"/>
</dbReference>
<evidence type="ECO:0000313" key="14">
    <source>
        <dbReference type="EMBL" id="GCC16615.1"/>
    </source>
</evidence>
<evidence type="ECO:0000259" key="13">
    <source>
        <dbReference type="PROSITE" id="PS51233"/>
    </source>
</evidence>
<evidence type="ECO:0000256" key="6">
    <source>
        <dbReference type="ARBA" id="ARBA00022989"/>
    </source>
</evidence>
<dbReference type="GO" id="GO:0016020">
    <property type="term" value="C:membrane"/>
    <property type="evidence" value="ECO:0007669"/>
    <property type="project" value="UniProtKB-SubCell"/>
</dbReference>
<keyword evidence="7" id="KW-0472">Membrane</keyword>
<dbReference type="InterPro" id="IPR056619">
    <property type="entry name" value="C8-3_MUC4"/>
</dbReference>
<evidence type="ECO:0000259" key="11">
    <source>
        <dbReference type="PROSITE" id="PS50856"/>
    </source>
</evidence>
<dbReference type="Proteomes" id="UP000287033">
    <property type="component" value="Unassembled WGS sequence"/>
</dbReference>
<evidence type="ECO:0000259" key="12">
    <source>
        <dbReference type="PROSITE" id="PS51220"/>
    </source>
</evidence>
<dbReference type="Gene3D" id="2.10.25.10">
    <property type="entry name" value="Laminin"/>
    <property type="match status" value="3"/>
</dbReference>
<dbReference type="InterPro" id="IPR024731">
    <property type="entry name" value="NELL2-like_EGF"/>
</dbReference>
<evidence type="ECO:0000256" key="1">
    <source>
        <dbReference type="ARBA" id="ARBA00004370"/>
    </source>
</evidence>
<evidence type="ECO:0000256" key="9">
    <source>
        <dbReference type="PROSITE-ProRule" id="PRU00076"/>
    </source>
</evidence>
<feature type="domain" description="AMOP" evidence="11">
    <location>
        <begin position="264"/>
        <end position="387"/>
    </location>
</feature>
<dbReference type="InterPro" id="IPR000152">
    <property type="entry name" value="EGF-type_Asp/Asn_hydroxyl_site"/>
</dbReference>
<dbReference type="InterPro" id="IPR005533">
    <property type="entry name" value="AMOP_dom"/>
</dbReference>
<keyword evidence="8" id="KW-1015">Disulfide bond</keyword>
<dbReference type="Pfam" id="PF23263">
    <property type="entry name" value="C8-3_MUC4"/>
    <property type="match status" value="1"/>
</dbReference>
<dbReference type="SMART" id="SM00179">
    <property type="entry name" value="EGF_CA"/>
    <property type="match status" value="1"/>
</dbReference>
<dbReference type="OrthoDB" id="4405280at2759"/>
<dbReference type="PANTHER" id="PTHR13802">
    <property type="entry name" value="MUCIN 4-RELATED"/>
    <property type="match status" value="1"/>
</dbReference>
<dbReference type="AlphaFoldDB" id="A0A401RER2"/>
<dbReference type="PROSITE" id="PS01187">
    <property type="entry name" value="EGF_CA"/>
    <property type="match status" value="1"/>
</dbReference>
<organism evidence="14 15">
    <name type="scientific">Chiloscyllium punctatum</name>
    <name type="common">Brownbanded bambooshark</name>
    <name type="synonym">Hemiscyllium punctatum</name>
    <dbReference type="NCBI Taxonomy" id="137246"/>
    <lineage>
        <taxon>Eukaryota</taxon>
        <taxon>Metazoa</taxon>
        <taxon>Chordata</taxon>
        <taxon>Craniata</taxon>
        <taxon>Vertebrata</taxon>
        <taxon>Chondrichthyes</taxon>
        <taxon>Elasmobranchii</taxon>
        <taxon>Galeomorphii</taxon>
        <taxon>Galeoidea</taxon>
        <taxon>Orectolobiformes</taxon>
        <taxon>Hemiscylliidae</taxon>
        <taxon>Chiloscyllium</taxon>
    </lineage>
</organism>
<evidence type="ECO:0000259" key="10">
    <source>
        <dbReference type="PROSITE" id="PS50026"/>
    </source>
</evidence>
<dbReference type="SMART" id="SM00723">
    <property type="entry name" value="AMOP"/>
    <property type="match status" value="1"/>
</dbReference>
<keyword evidence="6" id="KW-1133">Transmembrane helix</keyword>
<dbReference type="SMART" id="SM00181">
    <property type="entry name" value="EGF"/>
    <property type="match status" value="3"/>
</dbReference>
<dbReference type="InterPro" id="IPR000742">
    <property type="entry name" value="EGF"/>
</dbReference>
<evidence type="ECO:0000256" key="4">
    <source>
        <dbReference type="ARBA" id="ARBA00022729"/>
    </source>
</evidence>
<dbReference type="PROSITE" id="PS50026">
    <property type="entry name" value="EGF_3"/>
    <property type="match status" value="1"/>
</dbReference>